<feature type="non-terminal residue" evidence="2">
    <location>
        <position position="1"/>
    </location>
</feature>
<dbReference type="Proteomes" id="UP000485058">
    <property type="component" value="Unassembled WGS sequence"/>
</dbReference>
<evidence type="ECO:0000313" key="3">
    <source>
        <dbReference type="Proteomes" id="UP000485058"/>
    </source>
</evidence>
<organism evidence="2 3">
    <name type="scientific">Haematococcus lacustris</name>
    <name type="common">Green alga</name>
    <name type="synonym">Haematococcus pluvialis</name>
    <dbReference type="NCBI Taxonomy" id="44745"/>
    <lineage>
        <taxon>Eukaryota</taxon>
        <taxon>Viridiplantae</taxon>
        <taxon>Chlorophyta</taxon>
        <taxon>core chlorophytes</taxon>
        <taxon>Chlorophyceae</taxon>
        <taxon>CS clade</taxon>
        <taxon>Chlamydomonadales</taxon>
        <taxon>Haematococcaceae</taxon>
        <taxon>Haematococcus</taxon>
    </lineage>
</organism>
<feature type="region of interest" description="Disordered" evidence="1">
    <location>
        <begin position="27"/>
        <end position="65"/>
    </location>
</feature>
<reference evidence="2 3" key="1">
    <citation type="submission" date="2020-02" db="EMBL/GenBank/DDBJ databases">
        <title>Draft genome sequence of Haematococcus lacustris strain NIES-144.</title>
        <authorList>
            <person name="Morimoto D."/>
            <person name="Nakagawa S."/>
            <person name="Yoshida T."/>
            <person name="Sawayama S."/>
        </authorList>
    </citation>
    <scope>NUCLEOTIDE SEQUENCE [LARGE SCALE GENOMIC DNA]</scope>
    <source>
        <strain evidence="2 3">NIES-144</strain>
    </source>
</reference>
<proteinExistence type="predicted"/>
<keyword evidence="3" id="KW-1185">Reference proteome</keyword>
<gene>
    <name evidence="2" type="ORF">HaLaN_03123</name>
</gene>
<feature type="region of interest" description="Disordered" evidence="1">
    <location>
        <begin position="132"/>
        <end position="166"/>
    </location>
</feature>
<feature type="compositionally biased region" description="Low complexity" evidence="1">
    <location>
        <begin position="149"/>
        <end position="160"/>
    </location>
</feature>
<dbReference type="AlphaFoldDB" id="A0A699YDN1"/>
<comment type="caution">
    <text evidence="2">The sequence shown here is derived from an EMBL/GenBank/DDBJ whole genome shotgun (WGS) entry which is preliminary data.</text>
</comment>
<protein>
    <submittedName>
        <fullName evidence="2">Uncharacterized protein</fullName>
    </submittedName>
</protein>
<sequence>KSTLPSTLSALQHKVRAQEVQISALAAREQAAAKASQPPPSVHERRLQRPATAPPGDSGGGAGSIRARTAKLMKDIHTAHLQEEVVRSIHEKERAQPIDGILADVSHMHRAAQKSLREVKGGLTTLARGADRQPVATSAGQLEDARQPGSGARRAVGAAGTNLPPGALHSPASAVLAAASRGIAAVGAALDQTEGVARGSDVRKSLAVPAWDPLPRAKALALTK</sequence>
<dbReference type="EMBL" id="BLLF01000145">
    <property type="protein sequence ID" value="GFH08197.1"/>
    <property type="molecule type" value="Genomic_DNA"/>
</dbReference>
<evidence type="ECO:0000256" key="1">
    <source>
        <dbReference type="SAM" id="MobiDB-lite"/>
    </source>
</evidence>
<evidence type="ECO:0000313" key="2">
    <source>
        <dbReference type="EMBL" id="GFH08197.1"/>
    </source>
</evidence>
<name>A0A699YDN1_HAELA</name>
<accession>A0A699YDN1</accession>
<feature type="compositionally biased region" description="Low complexity" evidence="1">
    <location>
        <begin position="27"/>
        <end position="36"/>
    </location>
</feature>